<keyword evidence="4" id="KW-1185">Reference proteome</keyword>
<reference evidence="3" key="3">
    <citation type="submission" date="2015-04" db="UniProtKB">
        <authorList>
            <consortium name="EnsemblPlants"/>
        </authorList>
    </citation>
    <scope>IDENTIFICATION</scope>
    <source>
        <strain evidence="3">cv. Jemalong A17</strain>
    </source>
</reference>
<gene>
    <name evidence="2" type="ordered locus">MTR_5g090215</name>
</gene>
<dbReference type="EnsemblPlants" id="KEH28390">
    <property type="protein sequence ID" value="KEH28390"/>
    <property type="gene ID" value="MTR_5g090215"/>
</dbReference>
<dbReference type="PANTHER" id="PTHR35480:SF1">
    <property type="entry name" value="MATERNAL EFFECT EMBRYO ARREST 22"/>
    <property type="match status" value="1"/>
</dbReference>
<dbReference type="HOGENOM" id="CLU_1108478_0_0_1"/>
<dbReference type="STRING" id="3880.A0A072URA6"/>
<protein>
    <submittedName>
        <fullName evidence="2">Maternal effect embryo arrest protein, putative</fullName>
    </submittedName>
</protein>
<feature type="coiled-coil region" evidence="1">
    <location>
        <begin position="135"/>
        <end position="168"/>
    </location>
</feature>
<dbReference type="PaxDb" id="3880-AET00270"/>
<dbReference type="Proteomes" id="UP000002051">
    <property type="component" value="Chromosome 5"/>
</dbReference>
<proteinExistence type="predicted"/>
<keyword evidence="1" id="KW-0175">Coiled coil</keyword>
<evidence type="ECO:0000313" key="4">
    <source>
        <dbReference type="Proteomes" id="UP000002051"/>
    </source>
</evidence>
<dbReference type="PANTHER" id="PTHR35480">
    <property type="entry name" value="MATERNAL EFFECT EMBRYO ARREST 22"/>
    <property type="match status" value="1"/>
</dbReference>
<sequence length="251" mass="28902">MDLVGSSPRLLLLLIGDRDENEKVLGLQACIAERDNEICRLKELLESEKRRADSKRKRVAETWKFMLDSKLVLIFKTPVSPTSFAASGTSFPNMLTRTSVLGESQLLEQEKSKGAQIAKIKVEKAEGYRVQIGQLEKQEIEKHKAIEKVKLEEQKELAEDNWNKVVEEKCRDDQMSQQLEEDKRTTEDLKRKMLKLSSLRNQTEMAIDISAKTQSTQCSNVKHLKNNLNVEKLQTKHTKLKYKKYTRPNNG</sequence>
<name>A0A072URA6_MEDTR</name>
<reference evidence="2 4" key="1">
    <citation type="journal article" date="2011" name="Nature">
        <title>The Medicago genome provides insight into the evolution of rhizobial symbioses.</title>
        <authorList>
            <person name="Young N.D."/>
            <person name="Debelle F."/>
            <person name="Oldroyd G.E."/>
            <person name="Geurts R."/>
            <person name="Cannon S.B."/>
            <person name="Udvardi M.K."/>
            <person name="Benedito V.A."/>
            <person name="Mayer K.F."/>
            <person name="Gouzy J."/>
            <person name="Schoof H."/>
            <person name="Van de Peer Y."/>
            <person name="Proost S."/>
            <person name="Cook D.R."/>
            <person name="Meyers B.C."/>
            <person name="Spannagl M."/>
            <person name="Cheung F."/>
            <person name="De Mita S."/>
            <person name="Krishnakumar V."/>
            <person name="Gundlach H."/>
            <person name="Zhou S."/>
            <person name="Mudge J."/>
            <person name="Bharti A.K."/>
            <person name="Murray J.D."/>
            <person name="Naoumkina M.A."/>
            <person name="Rosen B."/>
            <person name="Silverstein K.A."/>
            <person name="Tang H."/>
            <person name="Rombauts S."/>
            <person name="Zhao P.X."/>
            <person name="Zhou P."/>
            <person name="Barbe V."/>
            <person name="Bardou P."/>
            <person name="Bechner M."/>
            <person name="Bellec A."/>
            <person name="Berger A."/>
            <person name="Berges H."/>
            <person name="Bidwell S."/>
            <person name="Bisseling T."/>
            <person name="Choisne N."/>
            <person name="Couloux A."/>
            <person name="Denny R."/>
            <person name="Deshpande S."/>
            <person name="Dai X."/>
            <person name="Doyle J.J."/>
            <person name="Dudez A.M."/>
            <person name="Farmer A.D."/>
            <person name="Fouteau S."/>
            <person name="Franken C."/>
            <person name="Gibelin C."/>
            <person name="Gish J."/>
            <person name="Goldstein S."/>
            <person name="Gonzalez A.J."/>
            <person name="Green P.J."/>
            <person name="Hallab A."/>
            <person name="Hartog M."/>
            <person name="Hua A."/>
            <person name="Humphray S.J."/>
            <person name="Jeong D.H."/>
            <person name="Jing Y."/>
            <person name="Jocker A."/>
            <person name="Kenton S.M."/>
            <person name="Kim D.J."/>
            <person name="Klee K."/>
            <person name="Lai H."/>
            <person name="Lang C."/>
            <person name="Lin S."/>
            <person name="Macmil S.L."/>
            <person name="Magdelenat G."/>
            <person name="Matthews L."/>
            <person name="McCorrison J."/>
            <person name="Monaghan E.L."/>
            <person name="Mun J.H."/>
            <person name="Najar F.Z."/>
            <person name="Nicholson C."/>
            <person name="Noirot C."/>
            <person name="O'Bleness M."/>
            <person name="Paule C.R."/>
            <person name="Poulain J."/>
            <person name="Prion F."/>
            <person name="Qin B."/>
            <person name="Qu C."/>
            <person name="Retzel E.F."/>
            <person name="Riddle C."/>
            <person name="Sallet E."/>
            <person name="Samain S."/>
            <person name="Samson N."/>
            <person name="Sanders I."/>
            <person name="Saurat O."/>
            <person name="Scarpelli C."/>
            <person name="Schiex T."/>
            <person name="Segurens B."/>
            <person name="Severin A.J."/>
            <person name="Sherrier D.J."/>
            <person name="Shi R."/>
            <person name="Sims S."/>
            <person name="Singer S.R."/>
            <person name="Sinharoy S."/>
            <person name="Sterck L."/>
            <person name="Viollet A."/>
            <person name="Wang B.B."/>
            <person name="Wang K."/>
            <person name="Wang M."/>
            <person name="Wang X."/>
            <person name="Warfsmann J."/>
            <person name="Weissenbach J."/>
            <person name="White D.D."/>
            <person name="White J.D."/>
            <person name="Wiley G.B."/>
            <person name="Wincker P."/>
            <person name="Xing Y."/>
            <person name="Yang L."/>
            <person name="Yao Z."/>
            <person name="Ying F."/>
            <person name="Zhai J."/>
            <person name="Zhou L."/>
            <person name="Zuber A."/>
            <person name="Denarie J."/>
            <person name="Dixon R.A."/>
            <person name="May G.D."/>
            <person name="Schwartz D.C."/>
            <person name="Rogers J."/>
            <person name="Quetier F."/>
            <person name="Town C.D."/>
            <person name="Roe B.A."/>
        </authorList>
    </citation>
    <scope>NUCLEOTIDE SEQUENCE [LARGE SCALE GENOMIC DNA]</scope>
    <source>
        <strain evidence="2">A17</strain>
        <strain evidence="3 4">cv. Jemalong A17</strain>
    </source>
</reference>
<evidence type="ECO:0000313" key="3">
    <source>
        <dbReference type="EnsemblPlants" id="KEH28390"/>
    </source>
</evidence>
<evidence type="ECO:0000313" key="2">
    <source>
        <dbReference type="EMBL" id="KEH28390.1"/>
    </source>
</evidence>
<reference evidence="2 4" key="2">
    <citation type="journal article" date="2014" name="BMC Genomics">
        <title>An improved genome release (version Mt4.0) for the model legume Medicago truncatula.</title>
        <authorList>
            <person name="Tang H."/>
            <person name="Krishnakumar V."/>
            <person name="Bidwell S."/>
            <person name="Rosen B."/>
            <person name="Chan A."/>
            <person name="Zhou S."/>
            <person name="Gentzbittel L."/>
            <person name="Childs K.L."/>
            <person name="Yandell M."/>
            <person name="Gundlach H."/>
            <person name="Mayer K.F."/>
            <person name="Schwartz D.C."/>
            <person name="Town C.D."/>
        </authorList>
    </citation>
    <scope>GENOME REANNOTATION</scope>
    <source>
        <strain evidence="2">A17</strain>
        <strain evidence="3 4">cv. Jemalong A17</strain>
    </source>
</reference>
<dbReference type="EMBL" id="CM001221">
    <property type="protein sequence ID" value="KEH28390.1"/>
    <property type="molecule type" value="Genomic_DNA"/>
</dbReference>
<evidence type="ECO:0000256" key="1">
    <source>
        <dbReference type="SAM" id="Coils"/>
    </source>
</evidence>
<accession>A0A072URA6</accession>
<dbReference type="AlphaFoldDB" id="A0A072URA6"/>
<organism evidence="2 4">
    <name type="scientific">Medicago truncatula</name>
    <name type="common">Barrel medic</name>
    <name type="synonym">Medicago tribuloides</name>
    <dbReference type="NCBI Taxonomy" id="3880"/>
    <lineage>
        <taxon>Eukaryota</taxon>
        <taxon>Viridiplantae</taxon>
        <taxon>Streptophyta</taxon>
        <taxon>Embryophyta</taxon>
        <taxon>Tracheophyta</taxon>
        <taxon>Spermatophyta</taxon>
        <taxon>Magnoliopsida</taxon>
        <taxon>eudicotyledons</taxon>
        <taxon>Gunneridae</taxon>
        <taxon>Pentapetalae</taxon>
        <taxon>rosids</taxon>
        <taxon>fabids</taxon>
        <taxon>Fabales</taxon>
        <taxon>Fabaceae</taxon>
        <taxon>Papilionoideae</taxon>
        <taxon>50 kb inversion clade</taxon>
        <taxon>NPAAA clade</taxon>
        <taxon>Hologalegina</taxon>
        <taxon>IRL clade</taxon>
        <taxon>Trifolieae</taxon>
        <taxon>Medicago</taxon>
    </lineage>
</organism>